<dbReference type="Proteomes" id="UP000004756">
    <property type="component" value="Unassembled WGS sequence"/>
</dbReference>
<organism evidence="2 3">
    <name type="scientific">[Clostridium] asparagiforme DSM 15981</name>
    <dbReference type="NCBI Taxonomy" id="518636"/>
    <lineage>
        <taxon>Bacteria</taxon>
        <taxon>Bacillati</taxon>
        <taxon>Bacillota</taxon>
        <taxon>Clostridia</taxon>
        <taxon>Lachnospirales</taxon>
        <taxon>Lachnospiraceae</taxon>
        <taxon>Enterocloster</taxon>
    </lineage>
</organism>
<name>C0CVR4_9FIRM</name>
<comment type="caution">
    <text evidence="2">The sequence shown here is derived from an EMBL/GenBank/DDBJ whole genome shotgun (WGS) entry which is preliminary data.</text>
</comment>
<dbReference type="EMBL" id="ACCJ01000046">
    <property type="protein sequence ID" value="EEG56875.1"/>
    <property type="molecule type" value="Genomic_DNA"/>
</dbReference>
<feature type="transmembrane region" description="Helical" evidence="1">
    <location>
        <begin position="6"/>
        <end position="31"/>
    </location>
</feature>
<protein>
    <submittedName>
        <fullName evidence="2">Uncharacterized protein</fullName>
    </submittedName>
</protein>
<keyword evidence="1" id="KW-1133">Transmembrane helix</keyword>
<keyword evidence="3" id="KW-1185">Reference proteome</keyword>
<gene>
    <name evidence="2" type="ORF">CLOSTASPAR_01067</name>
</gene>
<proteinExistence type="predicted"/>
<sequence>MVSGFMWWCCSCGIPIIRTFIIRLPILCMIFDRHDSDKLELPAIFGDDELRKMLELKTL</sequence>
<evidence type="ECO:0000313" key="2">
    <source>
        <dbReference type="EMBL" id="EEG56875.1"/>
    </source>
</evidence>
<accession>C0CVR4</accession>
<keyword evidence="1" id="KW-0472">Membrane</keyword>
<dbReference type="AlphaFoldDB" id="C0CVR4"/>
<evidence type="ECO:0000313" key="3">
    <source>
        <dbReference type="Proteomes" id="UP000004756"/>
    </source>
</evidence>
<keyword evidence="1" id="KW-0812">Transmembrane</keyword>
<evidence type="ECO:0000256" key="1">
    <source>
        <dbReference type="SAM" id="Phobius"/>
    </source>
</evidence>
<reference evidence="2 3" key="1">
    <citation type="submission" date="2009-02" db="EMBL/GenBank/DDBJ databases">
        <title>Draft genome sequence of Clostridium asparagiforme (DSM 15981).</title>
        <authorList>
            <person name="Sudarsanam P."/>
            <person name="Ley R."/>
            <person name="Guruge J."/>
            <person name="Turnbaugh P.J."/>
            <person name="Mahowald M."/>
            <person name="Liep D."/>
            <person name="Gordon J."/>
        </authorList>
    </citation>
    <scope>NUCLEOTIDE SEQUENCE [LARGE SCALE GENOMIC DNA]</scope>
    <source>
        <strain evidence="2 3">DSM 15981</strain>
    </source>
</reference>
<dbReference type="HOGENOM" id="CLU_2952002_0_0_9"/>